<dbReference type="Gene3D" id="1.25.40.10">
    <property type="entry name" value="Tetratricopeptide repeat domain"/>
    <property type="match status" value="1"/>
</dbReference>
<dbReference type="Pfam" id="PF08238">
    <property type="entry name" value="Sel1"/>
    <property type="match status" value="2"/>
</dbReference>
<accession>A0A3B0WE62</accession>
<protein>
    <submittedName>
        <fullName evidence="3">Uncharacterized protein</fullName>
    </submittedName>
</protein>
<organism evidence="3">
    <name type="scientific">hydrothermal vent metagenome</name>
    <dbReference type="NCBI Taxonomy" id="652676"/>
    <lineage>
        <taxon>unclassified sequences</taxon>
        <taxon>metagenomes</taxon>
        <taxon>ecological metagenomes</taxon>
    </lineage>
</organism>
<dbReference type="SUPFAM" id="SSF81901">
    <property type="entry name" value="HCP-like"/>
    <property type="match status" value="1"/>
</dbReference>
<dbReference type="AlphaFoldDB" id="A0A3B0WE62"/>
<evidence type="ECO:0000256" key="2">
    <source>
        <dbReference type="SAM" id="Phobius"/>
    </source>
</evidence>
<evidence type="ECO:0000256" key="1">
    <source>
        <dbReference type="SAM" id="MobiDB-lite"/>
    </source>
</evidence>
<dbReference type="InterPro" id="IPR006597">
    <property type="entry name" value="Sel1-like"/>
</dbReference>
<gene>
    <name evidence="3" type="ORF">MNBD_GAMMA05-777</name>
</gene>
<feature type="compositionally biased region" description="Basic and acidic residues" evidence="1">
    <location>
        <begin position="248"/>
        <end position="261"/>
    </location>
</feature>
<proteinExistence type="predicted"/>
<evidence type="ECO:0000313" key="3">
    <source>
        <dbReference type="EMBL" id="VAW54288.1"/>
    </source>
</evidence>
<feature type="region of interest" description="Disordered" evidence="1">
    <location>
        <begin position="245"/>
        <end position="315"/>
    </location>
</feature>
<sequence>MNSVLENSKIERRETKSNIADLFDNVRFVLLLLITLVFLLPAMVHANGLFDFQMKLAKKGNAEAEYKVGEMYETGFGVKQDMVEATNWITKSASQGHETARFKLLYWDLEKNGVTASNKKNLEELKVKAKEGNPQAQFYVGKMQANGVGLKQDYNKAINWLNKAAFVGILEAERELTVVRESKQRAALAKRRAEEKRRAQLKVKQERERQAKLEQQEKLQVQKQAEAKARAAEVTRQNDAASAAAAAKLKENKEVATEKAKQASILTRKKADAKRREAQKQALIKQRGEKEKKRKTQFESDPCSGKSARFLSTCR</sequence>
<keyword evidence="2" id="KW-0472">Membrane</keyword>
<dbReference type="PANTHER" id="PTHR11102">
    <property type="entry name" value="SEL-1-LIKE PROTEIN"/>
    <property type="match status" value="1"/>
</dbReference>
<dbReference type="PANTHER" id="PTHR11102:SF160">
    <property type="entry name" value="ERAD-ASSOCIATED E3 UBIQUITIN-PROTEIN LIGASE COMPONENT HRD3"/>
    <property type="match status" value="1"/>
</dbReference>
<feature type="transmembrane region" description="Helical" evidence="2">
    <location>
        <begin position="28"/>
        <end position="50"/>
    </location>
</feature>
<dbReference type="InterPro" id="IPR050767">
    <property type="entry name" value="Sel1_AlgK"/>
</dbReference>
<reference evidence="3" key="1">
    <citation type="submission" date="2018-06" db="EMBL/GenBank/DDBJ databases">
        <authorList>
            <person name="Zhirakovskaya E."/>
        </authorList>
    </citation>
    <scope>NUCLEOTIDE SEQUENCE</scope>
</reference>
<dbReference type="SMART" id="SM00671">
    <property type="entry name" value="SEL1"/>
    <property type="match status" value="2"/>
</dbReference>
<keyword evidence="2" id="KW-1133">Transmembrane helix</keyword>
<dbReference type="InterPro" id="IPR011990">
    <property type="entry name" value="TPR-like_helical_dom_sf"/>
</dbReference>
<keyword evidence="2" id="KW-0812">Transmembrane</keyword>
<dbReference type="EMBL" id="UOFE01000039">
    <property type="protein sequence ID" value="VAW54288.1"/>
    <property type="molecule type" value="Genomic_DNA"/>
</dbReference>
<name>A0A3B0WE62_9ZZZZ</name>